<dbReference type="SUPFAM" id="SSF54928">
    <property type="entry name" value="RNA-binding domain, RBD"/>
    <property type="match status" value="3"/>
</dbReference>
<dbReference type="EMBL" id="CDMZ01003229">
    <property type="protein sequence ID" value="CEM45622.1"/>
    <property type="molecule type" value="Genomic_DNA"/>
</dbReference>
<dbReference type="InterPro" id="IPR000504">
    <property type="entry name" value="RRM_dom"/>
</dbReference>
<evidence type="ECO:0000256" key="3">
    <source>
        <dbReference type="PROSITE-ProRule" id="PRU00176"/>
    </source>
</evidence>
<dbReference type="GO" id="GO:0003723">
    <property type="term" value="F:RNA binding"/>
    <property type="evidence" value="ECO:0007669"/>
    <property type="project" value="UniProtKB-UniRule"/>
</dbReference>
<sequence length="590" mass="62405">MFGLTNGDGKRAADQPMDDMKKARYDVQPSKVLHVRPVPRQTTNQDLINLFAPYAMGGGVKVFISQSQGHAFVELPDVSLAAQAIQHTSQQPLSLYGVQLQIEFSSRQEVSIQEEPTPNRVILASVTSLVYPVDLELLHTLFGKYGNILRMATFNRTTKKDGRDVEALQCLIEFEREVDATAAMQALQGRCIYAGCNELEVQYSRLSHLTVKNNNDKFRDFTIAPATANGSGAASSSAGVAAVPQMGGGIGAPLLTPGAAGSGAGAGGLLQTAGIGGANFGPPAGAGGNQVIVPNPFATLDAVSLSRLTNAQITALADQTRQAVFIAQSQGKQVVSPSLMGPQGGGPGGASVLGGVPSAVSSAAAMGTQFPKDLIDAGFSQANKDNTPVVMVHNLPVTPNVDPRKLFNLFSIYGNVTRVKILYNKADTAMIQFSDPFYATLAVFYLNAIHIEGAEISVQFSKNKSVAGAGQTDEIASAKNLSPNANDQRWGDNTESPGRIVRNASKPTSVLFCANFDDAVDENTIRGLVAQFAHVRKIVMPPCKEGSKLRMANVAVGSPAEAVSCVMNLHGLRVGERDLKVAFSRMKCED</sequence>
<dbReference type="Gene3D" id="3.30.70.330">
    <property type="match status" value="4"/>
</dbReference>
<dbReference type="InterPro" id="IPR035979">
    <property type="entry name" value="RBD_domain_sf"/>
</dbReference>
<organism evidence="6">
    <name type="scientific">Chromera velia CCMP2878</name>
    <dbReference type="NCBI Taxonomy" id="1169474"/>
    <lineage>
        <taxon>Eukaryota</taxon>
        <taxon>Sar</taxon>
        <taxon>Alveolata</taxon>
        <taxon>Colpodellida</taxon>
        <taxon>Chromeraceae</taxon>
        <taxon>Chromera</taxon>
    </lineage>
</organism>
<evidence type="ECO:0000256" key="4">
    <source>
        <dbReference type="SAM" id="MobiDB-lite"/>
    </source>
</evidence>
<name>A0A0G4HN47_9ALVE</name>
<keyword evidence="1" id="KW-0677">Repeat</keyword>
<dbReference type="VEuPathDB" id="CryptoDB:Cvel_1190"/>
<keyword evidence="2 3" id="KW-0694">RNA-binding</keyword>
<evidence type="ECO:0000313" key="6">
    <source>
        <dbReference type="EMBL" id="CEM45622.1"/>
    </source>
</evidence>
<dbReference type="PROSITE" id="PS50102">
    <property type="entry name" value="RRM"/>
    <property type="match status" value="3"/>
</dbReference>
<gene>
    <name evidence="6" type="ORF">Cvel_1190</name>
</gene>
<dbReference type="PANTHER" id="PTHR15592">
    <property type="entry name" value="MATRIN 3/NUCLEAR PROTEIN 220-RELATED"/>
    <property type="match status" value="1"/>
</dbReference>
<dbReference type="Pfam" id="PF11835">
    <property type="entry name" value="RRM_8"/>
    <property type="match status" value="1"/>
</dbReference>
<evidence type="ECO:0000259" key="5">
    <source>
        <dbReference type="PROSITE" id="PS50102"/>
    </source>
</evidence>
<reference evidence="6" key="1">
    <citation type="submission" date="2014-11" db="EMBL/GenBank/DDBJ databases">
        <authorList>
            <person name="Otto D Thomas"/>
            <person name="Naeem Raeece"/>
        </authorList>
    </citation>
    <scope>NUCLEOTIDE SEQUENCE</scope>
</reference>
<proteinExistence type="predicted"/>
<feature type="domain" description="RRM" evidence="5">
    <location>
        <begin position="119"/>
        <end position="206"/>
    </location>
</feature>
<accession>A0A0G4HN47</accession>
<evidence type="ECO:0000256" key="2">
    <source>
        <dbReference type="ARBA" id="ARBA00022884"/>
    </source>
</evidence>
<dbReference type="AlphaFoldDB" id="A0A0G4HN47"/>
<dbReference type="InterPro" id="IPR012677">
    <property type="entry name" value="Nucleotide-bd_a/b_plait_sf"/>
</dbReference>
<dbReference type="Pfam" id="PF13893">
    <property type="entry name" value="RRM_5"/>
    <property type="match status" value="2"/>
</dbReference>
<evidence type="ECO:0000256" key="1">
    <source>
        <dbReference type="ARBA" id="ARBA00022737"/>
    </source>
</evidence>
<dbReference type="SMART" id="SM00360">
    <property type="entry name" value="RRM"/>
    <property type="match status" value="4"/>
</dbReference>
<feature type="domain" description="RRM" evidence="5">
    <location>
        <begin position="388"/>
        <end position="463"/>
    </location>
</feature>
<feature type="region of interest" description="Disordered" evidence="4">
    <location>
        <begin position="476"/>
        <end position="495"/>
    </location>
</feature>
<dbReference type="InterPro" id="IPR021790">
    <property type="entry name" value="PTBP1-like_RRM2"/>
</dbReference>
<dbReference type="CDD" id="cd00590">
    <property type="entry name" value="RRM_SF"/>
    <property type="match status" value="1"/>
</dbReference>
<feature type="compositionally biased region" description="Polar residues" evidence="4">
    <location>
        <begin position="479"/>
        <end position="495"/>
    </location>
</feature>
<feature type="domain" description="RRM" evidence="5">
    <location>
        <begin position="31"/>
        <end position="107"/>
    </location>
</feature>
<protein>
    <recommendedName>
        <fullName evidence="5">RRM domain-containing protein</fullName>
    </recommendedName>
</protein>
<dbReference type="PhylomeDB" id="A0A0G4HN47"/>